<dbReference type="Proteomes" id="UP000184041">
    <property type="component" value="Unassembled WGS sequence"/>
</dbReference>
<proteinExistence type="predicted"/>
<keyword evidence="1" id="KW-0812">Transmembrane</keyword>
<feature type="transmembrane region" description="Helical" evidence="1">
    <location>
        <begin position="410"/>
        <end position="432"/>
    </location>
</feature>
<sequence length="525" mass="56010">MIEALLEALQLIVFSPSIWMVIILSAIYGIFLGAIPGLTATMAVALFVPITYWMDPVPALAGIATMTACAIFAGDIPTTLLRIPGTPASAAYVDDAYAFTRKGQSEKPLGMALTGSVMGGLFGAVILILLGGQLARVASMFSVAEYFWLYLLGLSSAVVVARGPVLKSLLGLLIGLFLALVGLSAVHTEARFTFGLPQLYQGISFIPAMIGLFGLSEVLRNVMNIRKDRSIPDPAADTREETGAGGWLKRNIWRPFVSVFRSPVKLISGRKGDFLRSGLIGSVTGMLPGAGADMGSWISLAASKRSSKHPEEYGKGSLEGIADATTANSSALAGTWIPALVFGIPGDSITAIVIGVLLMKNLNPGPEIFASQPVLVYSIYLSFIIANLALLVVGYVAIKTGRFVIKIPQKILLPVILLFCIIGSFAIQGSYFDVGIMLGMGLLGFVLERRKIPLGPVVLGIILGGPLEERFIQTVTGSEGILWPFFNRPIAALLGVGFLLLWGWTIWRNRKDKSEATDEDVSMQS</sequence>
<keyword evidence="1" id="KW-0472">Membrane</keyword>
<feature type="transmembrane region" description="Helical" evidence="1">
    <location>
        <begin position="56"/>
        <end position="74"/>
    </location>
</feature>
<feature type="transmembrane region" description="Helical" evidence="1">
    <location>
        <begin position="379"/>
        <end position="398"/>
    </location>
</feature>
<dbReference type="PANTHER" id="PTHR35342">
    <property type="entry name" value="TRICARBOXYLIC TRANSPORT PROTEIN"/>
    <property type="match status" value="1"/>
</dbReference>
<evidence type="ECO:0000313" key="4">
    <source>
        <dbReference type="Proteomes" id="UP000184041"/>
    </source>
</evidence>
<evidence type="ECO:0000313" key="3">
    <source>
        <dbReference type="EMBL" id="SHE64326.1"/>
    </source>
</evidence>
<gene>
    <name evidence="3" type="ORF">SAMN05443144_102206</name>
</gene>
<feature type="transmembrane region" description="Helical" evidence="1">
    <location>
        <begin position="336"/>
        <end position="359"/>
    </location>
</feature>
<evidence type="ECO:0000256" key="1">
    <source>
        <dbReference type="SAM" id="Phobius"/>
    </source>
</evidence>
<dbReference type="PANTHER" id="PTHR35342:SF5">
    <property type="entry name" value="TRICARBOXYLIC TRANSPORT PROTEIN"/>
    <property type="match status" value="1"/>
</dbReference>
<dbReference type="EMBL" id="FQUS01000002">
    <property type="protein sequence ID" value="SHE64326.1"/>
    <property type="molecule type" value="Genomic_DNA"/>
</dbReference>
<dbReference type="OrthoDB" id="9781349at2"/>
<organism evidence="3 4">
    <name type="scientific">Fodinibius roseus</name>
    <dbReference type="NCBI Taxonomy" id="1194090"/>
    <lineage>
        <taxon>Bacteria</taxon>
        <taxon>Pseudomonadati</taxon>
        <taxon>Balneolota</taxon>
        <taxon>Balneolia</taxon>
        <taxon>Balneolales</taxon>
        <taxon>Balneolaceae</taxon>
        <taxon>Fodinibius</taxon>
    </lineage>
</organism>
<dbReference type="AlphaFoldDB" id="A0A1M4V5R9"/>
<feature type="transmembrane region" description="Helical" evidence="1">
    <location>
        <begin position="21"/>
        <end position="50"/>
    </location>
</feature>
<name>A0A1M4V5R9_9BACT</name>
<feature type="transmembrane region" description="Helical" evidence="1">
    <location>
        <begin position="109"/>
        <end position="131"/>
    </location>
</feature>
<keyword evidence="4" id="KW-1185">Reference proteome</keyword>
<dbReference type="STRING" id="1194090.SAMN05443144_102206"/>
<dbReference type="Pfam" id="PF01970">
    <property type="entry name" value="TctA"/>
    <property type="match status" value="1"/>
</dbReference>
<feature type="transmembrane region" description="Helical" evidence="1">
    <location>
        <begin position="137"/>
        <end position="161"/>
    </location>
</feature>
<reference evidence="3 4" key="1">
    <citation type="submission" date="2016-11" db="EMBL/GenBank/DDBJ databases">
        <authorList>
            <person name="Jaros S."/>
            <person name="Januszkiewicz K."/>
            <person name="Wedrychowicz H."/>
        </authorList>
    </citation>
    <scope>NUCLEOTIDE SEQUENCE [LARGE SCALE GENOMIC DNA]</scope>
    <source>
        <strain evidence="3 4">DSM 21986</strain>
    </source>
</reference>
<feature type="transmembrane region" description="Helical" evidence="1">
    <location>
        <begin position="490"/>
        <end position="507"/>
    </location>
</feature>
<dbReference type="RefSeq" id="WP_084087990.1">
    <property type="nucleotide sequence ID" value="NZ_FQUS01000002.1"/>
</dbReference>
<feature type="domain" description="DUF112" evidence="2">
    <location>
        <begin position="20"/>
        <end position="459"/>
    </location>
</feature>
<evidence type="ECO:0000259" key="2">
    <source>
        <dbReference type="Pfam" id="PF01970"/>
    </source>
</evidence>
<feature type="transmembrane region" description="Helical" evidence="1">
    <location>
        <begin position="199"/>
        <end position="219"/>
    </location>
</feature>
<keyword evidence="1" id="KW-1133">Transmembrane helix</keyword>
<accession>A0A1M4V5R9</accession>
<feature type="transmembrane region" description="Helical" evidence="1">
    <location>
        <begin position="168"/>
        <end position="187"/>
    </location>
</feature>
<protein>
    <submittedName>
        <fullName evidence="3">TctA family transporter</fullName>
    </submittedName>
</protein>
<dbReference type="InterPro" id="IPR002823">
    <property type="entry name" value="DUF112_TM"/>
</dbReference>